<dbReference type="Proteomes" id="UP001420932">
    <property type="component" value="Unassembled WGS sequence"/>
</dbReference>
<dbReference type="EMBL" id="JBBNAF010000005">
    <property type="protein sequence ID" value="KAK9143186.1"/>
    <property type="molecule type" value="Genomic_DNA"/>
</dbReference>
<keyword evidence="2" id="KW-1185">Reference proteome</keyword>
<dbReference type="AlphaFoldDB" id="A0AAP0PJL7"/>
<reference evidence="1 2" key="1">
    <citation type="submission" date="2024-01" db="EMBL/GenBank/DDBJ databases">
        <title>Genome assemblies of Stephania.</title>
        <authorList>
            <person name="Yang L."/>
        </authorList>
    </citation>
    <scope>NUCLEOTIDE SEQUENCE [LARGE SCALE GENOMIC DNA]</scope>
    <source>
        <strain evidence="1">YNDBR</strain>
        <tissue evidence="1">Leaf</tissue>
    </source>
</reference>
<gene>
    <name evidence="1" type="ORF">Syun_012586</name>
</gene>
<sequence>MYIVKSVVDSHLISSQKSCLPVSLYEDAKKSNVTCHPLLHSSEKESGRDVDLALAGHLMHVDPDISNDLKSKLLDAASREGAVIIDHWFVGCAATYVVCEGLHIHKYFGRTNNLVTETSYGRKEESSNALLATSFWFPIIENEPFLPMNYALEGSTVGFCNLIKRARDQLNHLWVAEATYNSTYSLLNDLPTSSHHNEAAVAANGWAKISSLAIKKLKEKVLFIIGDRGSYVWNPISQETESETEIMNSVSDPLLIIDGSDTECTNSVSDSVANQKRNRDGIQEFIIFISIRDGIYANQRRKFSFPIWCFFVVLPELVILVFDGVEIHSPARGRLYNKEISFEDTGAVLSTCLI</sequence>
<dbReference type="PANTHER" id="PTHR47576:SF2">
    <property type="entry name" value="BRCT DOMAIN DNA REPAIR PROTEIN-RELATED"/>
    <property type="match status" value="1"/>
</dbReference>
<proteinExistence type="predicted"/>
<protein>
    <submittedName>
        <fullName evidence="1">Uncharacterized protein</fullName>
    </submittedName>
</protein>
<accession>A0AAP0PJL7</accession>
<organism evidence="1 2">
    <name type="scientific">Stephania yunnanensis</name>
    <dbReference type="NCBI Taxonomy" id="152371"/>
    <lineage>
        <taxon>Eukaryota</taxon>
        <taxon>Viridiplantae</taxon>
        <taxon>Streptophyta</taxon>
        <taxon>Embryophyta</taxon>
        <taxon>Tracheophyta</taxon>
        <taxon>Spermatophyta</taxon>
        <taxon>Magnoliopsida</taxon>
        <taxon>Ranunculales</taxon>
        <taxon>Menispermaceae</taxon>
        <taxon>Menispermoideae</taxon>
        <taxon>Cissampelideae</taxon>
        <taxon>Stephania</taxon>
    </lineage>
</organism>
<evidence type="ECO:0000313" key="1">
    <source>
        <dbReference type="EMBL" id="KAK9143186.1"/>
    </source>
</evidence>
<comment type="caution">
    <text evidence="1">The sequence shown here is derived from an EMBL/GenBank/DDBJ whole genome shotgun (WGS) entry which is preliminary data.</text>
</comment>
<evidence type="ECO:0000313" key="2">
    <source>
        <dbReference type="Proteomes" id="UP001420932"/>
    </source>
</evidence>
<dbReference type="PANTHER" id="PTHR47576">
    <property type="entry name" value="BRCT DOMAIN DNA REPAIR PROTEIN-RELATED"/>
    <property type="match status" value="1"/>
</dbReference>
<name>A0AAP0PJL7_9MAGN</name>